<name>A0A7X2Z941_9BACL</name>
<dbReference type="AlphaFoldDB" id="A0A7X2Z941"/>
<sequence length="209" mass="25078">MIRVSGNCTSSALYFDTTERRFAAISWWIDQFIARWHAESYLSQKLHFRGFLWQRESINEYDDELVKRTNAYIRTKGFLSLWLPYYASYGTTNWKDFNFDVAAYHTNYYGNTMYDYQWVNAVSYSASYYNTGIQMIYGKGPIYNGTHHLDHFNLGLPEYQGYMKHSFIVYQFPNQTMKTIYSENIVDYIRIYMFIKGLYTKIPYPNMVY</sequence>
<dbReference type="Proteomes" id="UP000450917">
    <property type="component" value="Unassembled WGS sequence"/>
</dbReference>
<accession>A0A7X2Z941</accession>
<protein>
    <submittedName>
        <fullName evidence="1">DUF4855 domain-containing protein</fullName>
    </submittedName>
</protein>
<proteinExistence type="predicted"/>
<dbReference type="Pfam" id="PF16147">
    <property type="entry name" value="DUF4855"/>
    <property type="match status" value="1"/>
</dbReference>
<dbReference type="EMBL" id="WNZX01000005">
    <property type="protein sequence ID" value="MUG70618.1"/>
    <property type="molecule type" value="Genomic_DNA"/>
</dbReference>
<dbReference type="InterPro" id="IPR032329">
    <property type="entry name" value="DUF4855"/>
</dbReference>
<gene>
    <name evidence="1" type="ORF">GNP93_07985</name>
</gene>
<comment type="caution">
    <text evidence="1">The sequence shown here is derived from an EMBL/GenBank/DDBJ whole genome shotgun (WGS) entry which is preliminary data.</text>
</comment>
<reference evidence="1 2" key="1">
    <citation type="submission" date="2019-11" db="EMBL/GenBank/DDBJ databases">
        <title>Draft genome sequences of five Paenibacillus species of dairy origin.</title>
        <authorList>
            <person name="Olajide A.M."/>
            <person name="Chen S."/>
            <person name="Lapointe G."/>
        </authorList>
    </citation>
    <scope>NUCLEOTIDE SEQUENCE [LARGE SCALE GENOMIC DNA]</scope>
    <source>
        <strain evidence="1 2">2CS3</strain>
    </source>
</reference>
<dbReference type="RefSeq" id="WP_155614404.1">
    <property type="nucleotide sequence ID" value="NZ_WNZX01000005.1"/>
</dbReference>
<evidence type="ECO:0000313" key="1">
    <source>
        <dbReference type="EMBL" id="MUG70618.1"/>
    </source>
</evidence>
<keyword evidence="2" id="KW-1185">Reference proteome</keyword>
<organism evidence="1 2">
    <name type="scientific">Paenibacillus validus</name>
    <dbReference type="NCBI Taxonomy" id="44253"/>
    <lineage>
        <taxon>Bacteria</taxon>
        <taxon>Bacillati</taxon>
        <taxon>Bacillota</taxon>
        <taxon>Bacilli</taxon>
        <taxon>Bacillales</taxon>
        <taxon>Paenibacillaceae</taxon>
        <taxon>Paenibacillus</taxon>
    </lineage>
</organism>
<evidence type="ECO:0000313" key="2">
    <source>
        <dbReference type="Proteomes" id="UP000450917"/>
    </source>
</evidence>